<proteinExistence type="predicted"/>
<protein>
    <submittedName>
        <fullName evidence="2">Uncharacterized protein</fullName>
    </submittedName>
</protein>
<dbReference type="AlphaFoldDB" id="A0A8X6MVC4"/>
<feature type="region of interest" description="Disordered" evidence="1">
    <location>
        <begin position="1"/>
        <end position="69"/>
    </location>
</feature>
<comment type="caution">
    <text evidence="2">The sequence shown here is derived from an EMBL/GenBank/DDBJ whole genome shotgun (WGS) entry which is preliminary data.</text>
</comment>
<feature type="compositionally biased region" description="Polar residues" evidence="1">
    <location>
        <begin position="26"/>
        <end position="40"/>
    </location>
</feature>
<dbReference type="OrthoDB" id="6412867at2759"/>
<dbReference type="EMBL" id="BMAW01051388">
    <property type="protein sequence ID" value="GFS80115.1"/>
    <property type="molecule type" value="Genomic_DNA"/>
</dbReference>
<gene>
    <name evidence="2" type="ORF">NPIL_681091</name>
</gene>
<evidence type="ECO:0000256" key="1">
    <source>
        <dbReference type="SAM" id="MobiDB-lite"/>
    </source>
</evidence>
<evidence type="ECO:0000313" key="3">
    <source>
        <dbReference type="Proteomes" id="UP000887013"/>
    </source>
</evidence>
<accession>A0A8X6MVC4</accession>
<reference evidence="2" key="1">
    <citation type="submission" date="2020-08" db="EMBL/GenBank/DDBJ databases">
        <title>Multicomponent nature underlies the extraordinary mechanical properties of spider dragline silk.</title>
        <authorList>
            <person name="Kono N."/>
            <person name="Nakamura H."/>
            <person name="Mori M."/>
            <person name="Yoshida Y."/>
            <person name="Ohtoshi R."/>
            <person name="Malay A.D."/>
            <person name="Moran D.A.P."/>
            <person name="Tomita M."/>
            <person name="Numata K."/>
            <person name="Arakawa K."/>
        </authorList>
    </citation>
    <scope>NUCLEOTIDE SEQUENCE</scope>
</reference>
<organism evidence="2 3">
    <name type="scientific">Nephila pilipes</name>
    <name type="common">Giant wood spider</name>
    <name type="synonym">Nephila maculata</name>
    <dbReference type="NCBI Taxonomy" id="299642"/>
    <lineage>
        <taxon>Eukaryota</taxon>
        <taxon>Metazoa</taxon>
        <taxon>Ecdysozoa</taxon>
        <taxon>Arthropoda</taxon>
        <taxon>Chelicerata</taxon>
        <taxon>Arachnida</taxon>
        <taxon>Araneae</taxon>
        <taxon>Araneomorphae</taxon>
        <taxon>Entelegynae</taxon>
        <taxon>Araneoidea</taxon>
        <taxon>Nephilidae</taxon>
        <taxon>Nephila</taxon>
    </lineage>
</organism>
<name>A0A8X6MVC4_NEPPI</name>
<dbReference type="Proteomes" id="UP000887013">
    <property type="component" value="Unassembled WGS sequence"/>
</dbReference>
<feature type="compositionally biased region" description="Polar residues" evidence="1">
    <location>
        <begin position="1"/>
        <end position="18"/>
    </location>
</feature>
<sequence length="86" mass="8978">MKENPRSSQASRTGTPGSTVCPARGSTGTRTHRAGSTMSNTVPTTAPSQSSAAPRSPTSGRPDESGTLCHLLSSLPWSDVRRWIAP</sequence>
<evidence type="ECO:0000313" key="2">
    <source>
        <dbReference type="EMBL" id="GFS80115.1"/>
    </source>
</evidence>
<keyword evidence="3" id="KW-1185">Reference proteome</keyword>
<feature type="compositionally biased region" description="Low complexity" evidence="1">
    <location>
        <begin position="41"/>
        <end position="59"/>
    </location>
</feature>